<dbReference type="OrthoDB" id="5985410at2"/>
<name>A0A4S2CY15_STEMA</name>
<dbReference type="Proteomes" id="UP000306631">
    <property type="component" value="Unassembled WGS sequence"/>
</dbReference>
<accession>A0A4S2CY15</accession>
<feature type="signal peptide" evidence="1">
    <location>
        <begin position="1"/>
        <end position="25"/>
    </location>
</feature>
<comment type="caution">
    <text evidence="2">The sequence shown here is derived from an EMBL/GenBank/DDBJ whole genome shotgun (WGS) entry which is preliminary data.</text>
</comment>
<dbReference type="RefSeq" id="WP_136005252.1">
    <property type="nucleotide sequence ID" value="NZ_SRYW01000008.1"/>
</dbReference>
<dbReference type="PROSITE" id="PS51257">
    <property type="entry name" value="PROKAR_LIPOPROTEIN"/>
    <property type="match status" value="1"/>
</dbReference>
<proteinExistence type="predicted"/>
<reference evidence="2 3" key="1">
    <citation type="submission" date="2019-04" db="EMBL/GenBank/DDBJ databases">
        <title>Microbes associate with the intestines of laboratory mice.</title>
        <authorList>
            <person name="Navarre W."/>
            <person name="Wong E."/>
            <person name="Huang K."/>
            <person name="Tropini C."/>
            <person name="Ng K."/>
            <person name="Yu B."/>
        </authorList>
    </citation>
    <scope>NUCLEOTIDE SEQUENCE [LARGE SCALE GENOMIC DNA]</scope>
    <source>
        <strain evidence="2 3">NM62_B4-13</strain>
    </source>
</reference>
<evidence type="ECO:0008006" key="4">
    <source>
        <dbReference type="Google" id="ProtNLM"/>
    </source>
</evidence>
<protein>
    <recommendedName>
        <fullName evidence="4">Outer membrane lipoprotein carrier protein LolA</fullName>
    </recommendedName>
</protein>
<feature type="chain" id="PRO_5020351828" description="Outer membrane lipoprotein carrier protein LolA" evidence="1">
    <location>
        <begin position="26"/>
        <end position="207"/>
    </location>
</feature>
<evidence type="ECO:0000256" key="1">
    <source>
        <dbReference type="SAM" id="SignalP"/>
    </source>
</evidence>
<evidence type="ECO:0000313" key="2">
    <source>
        <dbReference type="EMBL" id="TGY33938.1"/>
    </source>
</evidence>
<evidence type="ECO:0000313" key="3">
    <source>
        <dbReference type="Proteomes" id="UP000306631"/>
    </source>
</evidence>
<sequence>MSSPLVRLFPAALLVMLLGACERSAEPATPGPSLAAPVPAADPAGEVLAASRRFGQLRSFQAHMQMQGPRPLEARMDFVAPDRYRLTTGEGAQTIIGDTFFLQRDGEVRQVPVPPGLLAQWRNPLPPDLAPAQLQVEALGSDRIDGQVARRFRVRHATAAPDGMLYWINAQGLPVRIRRQGQTQGQAFDITVSYARFDDPTLRVDLP</sequence>
<dbReference type="EMBL" id="SRYW01000008">
    <property type="protein sequence ID" value="TGY33938.1"/>
    <property type="molecule type" value="Genomic_DNA"/>
</dbReference>
<keyword evidence="1" id="KW-0732">Signal</keyword>
<organism evidence="2 3">
    <name type="scientific">Stenotrophomonas maltophilia</name>
    <name type="common">Pseudomonas maltophilia</name>
    <name type="synonym">Xanthomonas maltophilia</name>
    <dbReference type="NCBI Taxonomy" id="40324"/>
    <lineage>
        <taxon>Bacteria</taxon>
        <taxon>Pseudomonadati</taxon>
        <taxon>Pseudomonadota</taxon>
        <taxon>Gammaproteobacteria</taxon>
        <taxon>Lysobacterales</taxon>
        <taxon>Lysobacteraceae</taxon>
        <taxon>Stenotrophomonas</taxon>
        <taxon>Stenotrophomonas maltophilia group</taxon>
    </lineage>
</organism>
<gene>
    <name evidence="2" type="ORF">E5352_11215</name>
</gene>
<dbReference type="AlphaFoldDB" id="A0A4S2CY15"/>